<feature type="repeat" description="WD" evidence="3">
    <location>
        <begin position="81"/>
        <end position="123"/>
    </location>
</feature>
<dbReference type="SUPFAM" id="SSF50978">
    <property type="entry name" value="WD40 repeat-like"/>
    <property type="match status" value="2"/>
</dbReference>
<sequence length="1071" mass="121357">MVKSYLRYVPEASYGVLLTSGFHDGVRLLKKEVDLENGLGKQKYGISISGESILVFDLITGTIEKTLKVEAVGRVYSGEGIPSTVHYVTSICEHPSRAEIIASGYSDGSVRMWNIVTGLAVHVFHGHGKNITALKFCRSGNYLSCGSFDTEVTLWDTLSGKGLYRFSGHLNEITDIEYVHKLKFWNKEKGEIMSNNVILEDTPHLLITSSKDCTVKIWNIQSQICLQTLIKQKGEVYSILLNPLCNRLYTAGSSGEISVYRLTSHATGLPDGTLYPNDSVSEKCEYFTQNLVDNTNLATYYGGIPRFQGSKSSKVTKLIPKWSEITEFNRLNVCDDFHGTIFAFTNSNTIEAFAYFNSNKIDQRIKKMMKRRSKESKLESDSEHNILPGNYELLPLSKILLTNEDEMIGTRLLGVDFDSLSNNLVLGLGNNSIKYASFTTDYLNDIEQKSAGNKKKVNNDSVVDFACRVIRRMEIEGHRGIPREICVSDDDKFIATFGDDAIKVWNMKGFKCIRTIIAENPVCGFIVPGNEYTISGTRQGAIQLHDIVNCKLIQSLDNIHDNSIQSLALSPDNSTFASVAQDKKLNLYYFGMQKVSIGKKNTENRVAITLSKTLTLSEEGLALKYTYDGKFIVVSLLDNTIVVLHSDTLKQFLVLYGHSLPVACLDISHDNTIIASGSADKTIKIWGLDFGNIQRSFHAHTECVTRVKFVRDTHYLVSTARDGSLKIWDLDKGDLITILYQKSTFGQVPIVSLALTYDGDRIICGFLDRALRVWFRTDQQLFLEEEREKEQEEHIEKEILQGNTNDYIENAGSISTMSRPTRKTFETLKSTEKLIDAIDIAYNYYVELLKHECIIKSQNNTKNNINIQPPHAPLEIGELSLQEYVLSFIQKISFNYLSEVVWSLPLLYAEKLLVLIEYILRIMYSQSMNIENINKMDPSKEYKNLLLSGLEPLARIVLSLVQTHFLHWVSSINTVSPIVDSNNSFNYSNDWSKTIDPRNERLAQYNIRSVLFNLRKYIHFLLKNQMDIVSINNGILKVIENDRFSNNSVNQLSFNNTNEKTRNKKSKKRRI</sequence>
<dbReference type="PANTHER" id="PTHR19853:SF0">
    <property type="entry name" value="WD REPEAT-CONTAINING PROTEIN 3"/>
    <property type="match status" value="1"/>
</dbReference>
<dbReference type="Gene3D" id="2.130.10.10">
    <property type="entry name" value="YVTN repeat-like/Quinoprotein amine dehydrogenase"/>
    <property type="match status" value="3"/>
</dbReference>
<keyword evidence="2" id="KW-0677">Repeat</keyword>
<evidence type="ECO:0000256" key="4">
    <source>
        <dbReference type="SAM" id="MobiDB-lite"/>
    </source>
</evidence>
<evidence type="ECO:0000313" key="6">
    <source>
        <dbReference type="Proteomes" id="UP001311799"/>
    </source>
</evidence>
<dbReference type="PRINTS" id="PR00320">
    <property type="entry name" value="GPROTEINBRPT"/>
</dbReference>
<name>A0AAV9Y3B1_9CRYT</name>
<dbReference type="InterPro" id="IPR015943">
    <property type="entry name" value="WD40/YVTN_repeat-like_dom_sf"/>
</dbReference>
<evidence type="ECO:0000256" key="2">
    <source>
        <dbReference type="ARBA" id="ARBA00022737"/>
    </source>
</evidence>
<feature type="repeat" description="WD" evidence="3">
    <location>
        <begin position="124"/>
        <end position="165"/>
    </location>
</feature>
<dbReference type="SMART" id="SM00320">
    <property type="entry name" value="WD40"/>
    <property type="match status" value="11"/>
</dbReference>
<dbReference type="InterPro" id="IPR001680">
    <property type="entry name" value="WD40_rpt"/>
</dbReference>
<dbReference type="GO" id="GO:0034388">
    <property type="term" value="C:Pwp2p-containing subcomplex of 90S preribosome"/>
    <property type="evidence" value="ECO:0007669"/>
    <property type="project" value="TreeGrafter"/>
</dbReference>
<organism evidence="5 6">
    <name type="scientific">Cryptosporidium xiaoi</name>
    <dbReference type="NCBI Taxonomy" id="659607"/>
    <lineage>
        <taxon>Eukaryota</taxon>
        <taxon>Sar</taxon>
        <taxon>Alveolata</taxon>
        <taxon>Apicomplexa</taxon>
        <taxon>Conoidasida</taxon>
        <taxon>Coccidia</taxon>
        <taxon>Eucoccidiorida</taxon>
        <taxon>Eimeriorina</taxon>
        <taxon>Cryptosporidiidae</taxon>
        <taxon>Cryptosporidium</taxon>
    </lineage>
</organism>
<feature type="compositionally biased region" description="Basic residues" evidence="4">
    <location>
        <begin position="1062"/>
        <end position="1071"/>
    </location>
</feature>
<dbReference type="Proteomes" id="UP001311799">
    <property type="component" value="Unassembled WGS sequence"/>
</dbReference>
<feature type="repeat" description="WD" evidence="3">
    <location>
        <begin position="655"/>
        <end position="696"/>
    </location>
</feature>
<accession>A0AAV9Y3B1</accession>
<reference evidence="5 6" key="1">
    <citation type="submission" date="2023-10" db="EMBL/GenBank/DDBJ databases">
        <title>Comparative genomics analysis reveals potential genetic determinants of host preference in Cryptosporidium xiaoi.</title>
        <authorList>
            <person name="Xiao L."/>
            <person name="Li J."/>
        </authorList>
    </citation>
    <scope>NUCLEOTIDE SEQUENCE [LARGE SCALE GENOMIC DNA]</scope>
    <source>
        <strain evidence="5 6">52996</strain>
    </source>
</reference>
<feature type="region of interest" description="Disordered" evidence="4">
    <location>
        <begin position="1051"/>
        <end position="1071"/>
    </location>
</feature>
<dbReference type="CDD" id="cd00200">
    <property type="entry name" value="WD40"/>
    <property type="match status" value="1"/>
</dbReference>
<comment type="caution">
    <text evidence="5">The sequence shown here is derived from an EMBL/GenBank/DDBJ whole genome shotgun (WGS) entry which is preliminary data.</text>
</comment>
<keyword evidence="1 3" id="KW-0853">WD repeat</keyword>
<dbReference type="AlphaFoldDB" id="A0AAV9Y3B1"/>
<dbReference type="PANTHER" id="PTHR19853">
    <property type="entry name" value="WD REPEAT CONTAINING PROTEIN 3 WDR3"/>
    <property type="match status" value="1"/>
</dbReference>
<evidence type="ECO:0000256" key="3">
    <source>
        <dbReference type="PROSITE-ProRule" id="PRU00221"/>
    </source>
</evidence>
<dbReference type="InterPro" id="IPR019775">
    <property type="entry name" value="WD40_repeat_CS"/>
</dbReference>
<gene>
    <name evidence="5" type="ORF">RS030_101652</name>
</gene>
<protein>
    <submittedName>
        <fullName evidence="5">WD40 repeats containing protein</fullName>
    </submittedName>
</protein>
<dbReference type="PROSITE" id="PS00678">
    <property type="entry name" value="WD_REPEATS_1"/>
    <property type="match status" value="2"/>
</dbReference>
<dbReference type="Pfam" id="PF25172">
    <property type="entry name" value="Beta-prop_WDR3_2nd"/>
    <property type="match status" value="1"/>
</dbReference>
<dbReference type="Pfam" id="PF00400">
    <property type="entry name" value="WD40"/>
    <property type="match status" value="3"/>
</dbReference>
<dbReference type="InterPro" id="IPR036322">
    <property type="entry name" value="WD40_repeat_dom_sf"/>
</dbReference>
<dbReference type="GO" id="GO:0030490">
    <property type="term" value="P:maturation of SSU-rRNA"/>
    <property type="evidence" value="ECO:0007669"/>
    <property type="project" value="TreeGrafter"/>
</dbReference>
<dbReference type="GO" id="GO:0032040">
    <property type="term" value="C:small-subunit processome"/>
    <property type="evidence" value="ECO:0007669"/>
    <property type="project" value="TreeGrafter"/>
</dbReference>
<dbReference type="PROSITE" id="PS50294">
    <property type="entry name" value="WD_REPEATS_REGION"/>
    <property type="match status" value="3"/>
</dbReference>
<dbReference type="PROSITE" id="PS50082">
    <property type="entry name" value="WD_REPEATS_2"/>
    <property type="match status" value="5"/>
</dbReference>
<feature type="repeat" description="WD" evidence="3">
    <location>
        <begin position="697"/>
        <end position="738"/>
    </location>
</feature>
<proteinExistence type="predicted"/>
<dbReference type="InterPro" id="IPR051570">
    <property type="entry name" value="TBC1_cilium_biogenesis"/>
</dbReference>
<dbReference type="EMBL" id="JAWDEY010000001">
    <property type="protein sequence ID" value="KAK6591219.1"/>
    <property type="molecule type" value="Genomic_DNA"/>
</dbReference>
<dbReference type="InterPro" id="IPR020472">
    <property type="entry name" value="WD40_PAC1"/>
</dbReference>
<dbReference type="GO" id="GO:0030515">
    <property type="term" value="F:snoRNA binding"/>
    <property type="evidence" value="ECO:0007669"/>
    <property type="project" value="TreeGrafter"/>
</dbReference>
<evidence type="ECO:0000256" key="1">
    <source>
        <dbReference type="ARBA" id="ARBA00022574"/>
    </source>
</evidence>
<evidence type="ECO:0000313" key="5">
    <source>
        <dbReference type="EMBL" id="KAK6591219.1"/>
    </source>
</evidence>
<feature type="repeat" description="WD" evidence="3">
    <location>
        <begin position="205"/>
        <end position="228"/>
    </location>
</feature>
<keyword evidence="6" id="KW-1185">Reference proteome</keyword>